<name>A0A4Y2EMR3_ARAVE</name>
<proteinExistence type="predicted"/>
<reference evidence="1 2" key="1">
    <citation type="journal article" date="2019" name="Sci. Rep.">
        <title>Orb-weaving spider Araneus ventricosus genome elucidates the spidroin gene catalogue.</title>
        <authorList>
            <person name="Kono N."/>
            <person name="Nakamura H."/>
            <person name="Ohtoshi R."/>
            <person name="Moran D.A.P."/>
            <person name="Shinohara A."/>
            <person name="Yoshida Y."/>
            <person name="Fujiwara M."/>
            <person name="Mori M."/>
            <person name="Tomita M."/>
            <person name="Arakawa K."/>
        </authorList>
    </citation>
    <scope>NUCLEOTIDE SEQUENCE [LARGE SCALE GENOMIC DNA]</scope>
</reference>
<organism evidence="1 2">
    <name type="scientific">Araneus ventricosus</name>
    <name type="common">Orbweaver spider</name>
    <name type="synonym">Epeira ventricosa</name>
    <dbReference type="NCBI Taxonomy" id="182803"/>
    <lineage>
        <taxon>Eukaryota</taxon>
        <taxon>Metazoa</taxon>
        <taxon>Ecdysozoa</taxon>
        <taxon>Arthropoda</taxon>
        <taxon>Chelicerata</taxon>
        <taxon>Arachnida</taxon>
        <taxon>Araneae</taxon>
        <taxon>Araneomorphae</taxon>
        <taxon>Entelegynae</taxon>
        <taxon>Araneoidea</taxon>
        <taxon>Araneidae</taxon>
        <taxon>Araneus</taxon>
    </lineage>
</organism>
<accession>A0A4Y2EMR3</accession>
<dbReference type="EMBL" id="BGPR01000627">
    <property type="protein sequence ID" value="GBM29124.1"/>
    <property type="molecule type" value="Genomic_DNA"/>
</dbReference>
<sequence>MYTRTERWATHCFKKFDFEEELADGTLFEGETWWILEDSLYSRLVYLNDSRCDSSGAKAGDLMAITGNCSDSSRRRHELHRQRARPSHYCTHRGSEIQVTYPAASQPCTCSAPRWDLSFYESRQ</sequence>
<comment type="caution">
    <text evidence="1">The sequence shown here is derived from an EMBL/GenBank/DDBJ whole genome shotgun (WGS) entry which is preliminary data.</text>
</comment>
<keyword evidence="2" id="KW-1185">Reference proteome</keyword>
<evidence type="ECO:0000313" key="2">
    <source>
        <dbReference type="Proteomes" id="UP000499080"/>
    </source>
</evidence>
<dbReference type="Proteomes" id="UP000499080">
    <property type="component" value="Unassembled WGS sequence"/>
</dbReference>
<evidence type="ECO:0000313" key="1">
    <source>
        <dbReference type="EMBL" id="GBM29124.1"/>
    </source>
</evidence>
<gene>
    <name evidence="1" type="ORF">AVEN_40132_1</name>
</gene>
<protein>
    <submittedName>
        <fullName evidence="1">Uncharacterized protein</fullName>
    </submittedName>
</protein>
<dbReference type="AlphaFoldDB" id="A0A4Y2EMR3"/>